<evidence type="ECO:0000313" key="5">
    <source>
        <dbReference type="Proteomes" id="UP000476511"/>
    </source>
</evidence>
<dbReference type="EMBL" id="WKJD01000004">
    <property type="protein sequence ID" value="MRX42333.1"/>
    <property type="molecule type" value="Genomic_DNA"/>
</dbReference>
<dbReference type="RefSeq" id="WP_154344734.1">
    <property type="nucleotide sequence ID" value="NZ_WKJD01000004.1"/>
</dbReference>
<sequence>MIDADSPADAAAPDDDSGATLRVVTASSVPFADVEAVFGTRGDPATCWCQWYKLRGAEWESATREELRERLHEQLAAPGTGPGIIAYDGETPVGWCAVEPRSGLERLRHSPVASASPDADFDDATIWAVTCFVVPRAFRRRGVGRALAAAAVEAAREHGATMLEAYAVDPAARTKPPAADLFPGTVSMFEAAGFSEVARPKPHRVVMQHPLRD</sequence>
<dbReference type="Gene3D" id="3.40.630.30">
    <property type="match status" value="1"/>
</dbReference>
<evidence type="ECO:0000256" key="1">
    <source>
        <dbReference type="ARBA" id="ARBA00022679"/>
    </source>
</evidence>
<feature type="domain" description="N-acetyltransferase" evidence="3">
    <location>
        <begin position="38"/>
        <end position="212"/>
    </location>
</feature>
<keyword evidence="1 4" id="KW-0808">Transferase</keyword>
<dbReference type="InterPro" id="IPR016181">
    <property type="entry name" value="Acyl_CoA_acyltransferase"/>
</dbReference>
<dbReference type="GO" id="GO:0016747">
    <property type="term" value="F:acyltransferase activity, transferring groups other than amino-acyl groups"/>
    <property type="evidence" value="ECO:0007669"/>
    <property type="project" value="InterPro"/>
</dbReference>
<dbReference type="PROSITE" id="PS51186">
    <property type="entry name" value="GNAT"/>
    <property type="match status" value="1"/>
</dbReference>
<keyword evidence="2" id="KW-0012">Acyltransferase</keyword>
<organism evidence="4 5">
    <name type="scientific">Agromyces kandeliae</name>
    <dbReference type="NCBI Taxonomy" id="2666141"/>
    <lineage>
        <taxon>Bacteria</taxon>
        <taxon>Bacillati</taxon>
        <taxon>Actinomycetota</taxon>
        <taxon>Actinomycetes</taxon>
        <taxon>Micrococcales</taxon>
        <taxon>Microbacteriaceae</taxon>
        <taxon>Agromyces</taxon>
    </lineage>
</organism>
<dbReference type="AlphaFoldDB" id="A0A6L5QXH9"/>
<dbReference type="Proteomes" id="UP000476511">
    <property type="component" value="Unassembled WGS sequence"/>
</dbReference>
<keyword evidence="5" id="KW-1185">Reference proteome</keyword>
<evidence type="ECO:0000259" key="3">
    <source>
        <dbReference type="PROSITE" id="PS51186"/>
    </source>
</evidence>
<protein>
    <submittedName>
        <fullName evidence="4">GNAT family N-acetyltransferase</fullName>
    </submittedName>
</protein>
<evidence type="ECO:0000313" key="4">
    <source>
        <dbReference type="EMBL" id="MRX42333.1"/>
    </source>
</evidence>
<dbReference type="InterPro" id="IPR050832">
    <property type="entry name" value="Bact_Acetyltransf"/>
</dbReference>
<proteinExistence type="predicted"/>
<evidence type="ECO:0000256" key="2">
    <source>
        <dbReference type="ARBA" id="ARBA00023315"/>
    </source>
</evidence>
<dbReference type="Pfam" id="PF00583">
    <property type="entry name" value="Acetyltransf_1"/>
    <property type="match status" value="1"/>
</dbReference>
<accession>A0A6L5QXH9</accession>
<reference evidence="4 5" key="1">
    <citation type="submission" date="2019-11" db="EMBL/GenBank/DDBJ databases">
        <title>Agromyces kandeliae sp. nov., isolated from mangrove soil.</title>
        <authorList>
            <person name="Wang R."/>
        </authorList>
    </citation>
    <scope>NUCLEOTIDE SEQUENCE [LARGE SCALE GENOMIC DNA]</scope>
    <source>
        <strain evidence="4 5">Q22</strain>
    </source>
</reference>
<comment type="caution">
    <text evidence="4">The sequence shown here is derived from an EMBL/GenBank/DDBJ whole genome shotgun (WGS) entry which is preliminary data.</text>
</comment>
<dbReference type="PANTHER" id="PTHR43877">
    <property type="entry name" value="AMINOALKYLPHOSPHONATE N-ACETYLTRANSFERASE-RELATED-RELATED"/>
    <property type="match status" value="1"/>
</dbReference>
<dbReference type="SUPFAM" id="SSF55729">
    <property type="entry name" value="Acyl-CoA N-acyltransferases (Nat)"/>
    <property type="match status" value="1"/>
</dbReference>
<name>A0A6L5QXH9_9MICO</name>
<gene>
    <name evidence="4" type="ORF">GJR97_01180</name>
</gene>
<dbReference type="InterPro" id="IPR000182">
    <property type="entry name" value="GNAT_dom"/>
</dbReference>